<dbReference type="Pfam" id="PF05763">
    <property type="entry name" value="DUF835"/>
    <property type="match status" value="1"/>
</dbReference>
<sequence length="256" mass="29224">MELTVPWYILVYDVVLLVGMGYIWWFFLKRWNRYVAELRPFIRSAAVFIGFAFVGRLLDLITDFYPLPYQDAAFAVLYGVSILGVIYAMINYVLLLERSYIPPKTVEFKPNPSGLMGAYVLLGGREKLVEIVKIIREHGMPALIFTRSPHFYAGLGELVTTVWVTQATDAGVPPTKLHVIQETAIQFAKEVKGSVIVIDCVEYLLLYNDFKTVFKFLTNLRDHIVLKYGSGLILFIDNAVLSEREKALLLKEFEPI</sequence>
<feature type="transmembrane region" description="Helical" evidence="1">
    <location>
        <begin position="6"/>
        <end position="28"/>
    </location>
</feature>
<dbReference type="OrthoDB" id="86083at2157"/>
<dbReference type="GeneID" id="33314999"/>
<evidence type="ECO:0000259" key="2">
    <source>
        <dbReference type="Pfam" id="PF05763"/>
    </source>
</evidence>
<keyword evidence="1" id="KW-0812">Transmembrane</keyword>
<keyword evidence="1" id="KW-0472">Membrane</keyword>
<protein>
    <recommendedName>
        <fullName evidence="2">DUF835 domain-containing protein</fullName>
    </recommendedName>
</protein>
<accession>A0A218P5X2</accession>
<reference evidence="3 4" key="1">
    <citation type="submission" date="2016-04" db="EMBL/GenBank/DDBJ databases">
        <title>Complete genome sequence of Thermococcus pacificus type strain P4.</title>
        <authorList>
            <person name="Oger P.M."/>
        </authorList>
    </citation>
    <scope>NUCLEOTIDE SEQUENCE [LARGE SCALE GENOMIC DNA]</scope>
    <source>
        <strain evidence="3 4">P-4</strain>
    </source>
</reference>
<name>A0A218P5X2_9EURY</name>
<evidence type="ECO:0000256" key="1">
    <source>
        <dbReference type="SAM" id="Phobius"/>
    </source>
</evidence>
<dbReference type="InterPro" id="IPR008553">
    <property type="entry name" value="DUF835"/>
</dbReference>
<dbReference type="RefSeq" id="WP_088853445.1">
    <property type="nucleotide sequence ID" value="NZ_CP015102.1"/>
</dbReference>
<evidence type="ECO:0000313" key="4">
    <source>
        <dbReference type="Proteomes" id="UP000197418"/>
    </source>
</evidence>
<feature type="domain" description="DUF835" evidence="2">
    <location>
        <begin position="126"/>
        <end position="253"/>
    </location>
</feature>
<proteinExistence type="predicted"/>
<keyword evidence="1" id="KW-1133">Transmembrane helix</keyword>
<dbReference type="EMBL" id="CP015102">
    <property type="protein sequence ID" value="ASJ06182.1"/>
    <property type="molecule type" value="Genomic_DNA"/>
</dbReference>
<feature type="transmembrane region" description="Helical" evidence="1">
    <location>
        <begin position="40"/>
        <end position="61"/>
    </location>
</feature>
<gene>
    <name evidence="3" type="ORF">A3L08_01970</name>
</gene>
<evidence type="ECO:0000313" key="3">
    <source>
        <dbReference type="EMBL" id="ASJ06182.1"/>
    </source>
</evidence>
<dbReference type="Proteomes" id="UP000197418">
    <property type="component" value="Chromosome"/>
</dbReference>
<keyword evidence="4" id="KW-1185">Reference proteome</keyword>
<feature type="transmembrane region" description="Helical" evidence="1">
    <location>
        <begin position="73"/>
        <end position="95"/>
    </location>
</feature>
<dbReference type="AlphaFoldDB" id="A0A218P5X2"/>
<dbReference type="KEGG" id="tpaf:A3L08_01970"/>
<organism evidence="3 4">
    <name type="scientific">Thermococcus pacificus</name>
    <dbReference type="NCBI Taxonomy" id="71998"/>
    <lineage>
        <taxon>Archaea</taxon>
        <taxon>Methanobacteriati</taxon>
        <taxon>Methanobacteriota</taxon>
        <taxon>Thermococci</taxon>
        <taxon>Thermococcales</taxon>
        <taxon>Thermococcaceae</taxon>
        <taxon>Thermococcus</taxon>
    </lineage>
</organism>